<dbReference type="Gene3D" id="1.20.930.20">
    <property type="entry name" value="Adaptor protein Cbl, N-terminal domain"/>
    <property type="match status" value="1"/>
</dbReference>
<dbReference type="AlphaFoldDB" id="A0A164VAQ8"/>
<sequence>MPLAADVNANLLKSLKIVQSLGEAVPHGGILKAVAGVGITILETADRVRQNKEECADIAHRAAEHIAVLKRLDEDEELSDDLIERLERYHAILKDVLEKVMRLGSESKWKRTLRASSVQDETKDCLNRLNEAYQMYIFESSIAVDTKLTTIERGVNALSSRLEAQMTMGSGETNEIPIRQIDFGGEISRIERKTHIFKMEHGQMRDFTGKRRAVILRRFEVKPEVEDKDRGLEEFKKELELRGDLLNRHIARMLGIASSDTGRTKMIVVEAGTISAYDYLQLLSGLEYFQEHSRIAGYRFLREHRGSWRGGYRDVLLSAKDKRLCMGGLGRMDGQWEDSGWRINEAFNRLRNGNDRTAAGNASFEENANEFERMRESVTNWSEEKTRENARNLWNRLWWSGTSEFEYGTENSRSVGEIQWRDGNVWHPIPLVHHFPLALPPEYSTTASRLRDGEWETIVGTQIKGFTRWSIDVSPGQEIEIRTYVDSYRTEGISDFFYGFALSLARDSGVDVRSLRLVYRTGFDVHASLTIFNEQTSAVYYFAYSPQSDGSEPDPPGFWSLCFHPHCSDFRLHVDAAQVGFHVEPFVQYQRINNHAVALLQDLESHGFLPVPDIIYASDPPFATISEDFDQPLPESSIEPRGKKPINARTSVNPQALDQISAQSSYETCEIGSTEDLILKTRKFKSGVHCIARGGVIVRKSMYVEVERLEEDVTIYSELSSTDWPKASNRCTERGFKVCELTHHQEQNVHVLLSTSGRSTKRKGAAPQSTAPWGARPRSD</sequence>
<dbReference type="CDD" id="cd21037">
    <property type="entry name" value="MLKL_NTD"/>
    <property type="match status" value="1"/>
</dbReference>
<organism evidence="3 4">
    <name type="scientific">Sistotremastrum niveocremeum HHB9708</name>
    <dbReference type="NCBI Taxonomy" id="1314777"/>
    <lineage>
        <taxon>Eukaryota</taxon>
        <taxon>Fungi</taxon>
        <taxon>Dikarya</taxon>
        <taxon>Basidiomycota</taxon>
        <taxon>Agaricomycotina</taxon>
        <taxon>Agaricomycetes</taxon>
        <taxon>Sistotremastrales</taxon>
        <taxon>Sistotremastraceae</taxon>
        <taxon>Sertulicium</taxon>
        <taxon>Sertulicium niveocremeum</taxon>
    </lineage>
</organism>
<proteinExistence type="predicted"/>
<evidence type="ECO:0000256" key="1">
    <source>
        <dbReference type="SAM" id="MobiDB-lite"/>
    </source>
</evidence>
<protein>
    <recommendedName>
        <fullName evidence="2">Mixed lineage kinase domain-containing protein</fullName>
    </recommendedName>
</protein>
<name>A0A164VAQ8_9AGAM</name>
<keyword evidence="4" id="KW-1185">Reference proteome</keyword>
<dbReference type="Proteomes" id="UP000076722">
    <property type="component" value="Unassembled WGS sequence"/>
</dbReference>
<evidence type="ECO:0000313" key="3">
    <source>
        <dbReference type="EMBL" id="KZS93981.1"/>
    </source>
</evidence>
<feature type="domain" description="Mixed lineage kinase" evidence="2">
    <location>
        <begin position="32"/>
        <end position="135"/>
    </location>
</feature>
<feature type="region of interest" description="Disordered" evidence="1">
    <location>
        <begin position="754"/>
        <end position="780"/>
    </location>
</feature>
<gene>
    <name evidence="3" type="ORF">SISNIDRAFT_504508</name>
</gene>
<evidence type="ECO:0000313" key="4">
    <source>
        <dbReference type="Proteomes" id="UP000076722"/>
    </source>
</evidence>
<evidence type="ECO:0000259" key="2">
    <source>
        <dbReference type="Pfam" id="PF22215"/>
    </source>
</evidence>
<dbReference type="InterPro" id="IPR059179">
    <property type="entry name" value="MLKL-like_MCAfunc"/>
</dbReference>
<dbReference type="EMBL" id="KV419405">
    <property type="protein sequence ID" value="KZS93981.1"/>
    <property type="molecule type" value="Genomic_DNA"/>
</dbReference>
<accession>A0A164VAQ8</accession>
<dbReference type="InterPro" id="IPR054000">
    <property type="entry name" value="MLKL_N"/>
</dbReference>
<reference evidence="3 4" key="1">
    <citation type="journal article" date="2016" name="Mol. Biol. Evol.">
        <title>Comparative Genomics of Early-Diverging Mushroom-Forming Fungi Provides Insights into the Origins of Lignocellulose Decay Capabilities.</title>
        <authorList>
            <person name="Nagy L.G."/>
            <person name="Riley R."/>
            <person name="Tritt A."/>
            <person name="Adam C."/>
            <person name="Daum C."/>
            <person name="Floudas D."/>
            <person name="Sun H."/>
            <person name="Yadav J.S."/>
            <person name="Pangilinan J."/>
            <person name="Larsson K.H."/>
            <person name="Matsuura K."/>
            <person name="Barry K."/>
            <person name="Labutti K."/>
            <person name="Kuo R."/>
            <person name="Ohm R.A."/>
            <person name="Bhattacharya S.S."/>
            <person name="Shirouzu T."/>
            <person name="Yoshinaga Y."/>
            <person name="Martin F.M."/>
            <person name="Grigoriev I.V."/>
            <person name="Hibbett D.S."/>
        </authorList>
    </citation>
    <scope>NUCLEOTIDE SEQUENCE [LARGE SCALE GENOMIC DNA]</scope>
    <source>
        <strain evidence="3 4">HHB9708</strain>
    </source>
</reference>
<dbReference type="InterPro" id="IPR036537">
    <property type="entry name" value="Adaptor_Cbl_N_dom_sf"/>
</dbReference>
<dbReference type="Pfam" id="PF22215">
    <property type="entry name" value="MLKL_N"/>
    <property type="match status" value="1"/>
</dbReference>
<dbReference type="GO" id="GO:0007166">
    <property type="term" value="P:cell surface receptor signaling pathway"/>
    <property type="evidence" value="ECO:0007669"/>
    <property type="project" value="InterPro"/>
</dbReference>